<dbReference type="PANTHER" id="PTHR33231">
    <property type="entry name" value="30S RIBOSOMAL PROTEIN"/>
    <property type="match status" value="1"/>
</dbReference>
<dbReference type="EMBL" id="KI517748">
    <property type="protein sequence ID" value="ESQ31991.1"/>
    <property type="molecule type" value="Genomic_DNA"/>
</dbReference>
<keyword evidence="1" id="KW-0810">Translation regulation</keyword>
<accession>V4MKS5</accession>
<dbReference type="AlphaFoldDB" id="V4MKS5"/>
<organism evidence="3 4">
    <name type="scientific">Eutrema salsugineum</name>
    <name type="common">Saltwater cress</name>
    <name type="synonym">Sisymbrium salsugineum</name>
    <dbReference type="NCBI Taxonomy" id="72664"/>
    <lineage>
        <taxon>Eukaryota</taxon>
        <taxon>Viridiplantae</taxon>
        <taxon>Streptophyta</taxon>
        <taxon>Embryophyta</taxon>
        <taxon>Tracheophyta</taxon>
        <taxon>Spermatophyta</taxon>
        <taxon>Magnoliopsida</taxon>
        <taxon>eudicotyledons</taxon>
        <taxon>Gunneridae</taxon>
        <taxon>Pentapetalae</taxon>
        <taxon>rosids</taxon>
        <taxon>malvids</taxon>
        <taxon>Brassicales</taxon>
        <taxon>Brassicaceae</taxon>
        <taxon>Eutremeae</taxon>
        <taxon>Eutrema</taxon>
    </lineage>
</organism>
<dbReference type="STRING" id="72664.V4MKS5"/>
<dbReference type="PANTHER" id="PTHR33231:SF1">
    <property type="entry name" value="30S RIBOSOMAL PROTEIN"/>
    <property type="match status" value="1"/>
</dbReference>
<protein>
    <recommendedName>
        <fullName evidence="2">Sigma 54 modulation/S30EA ribosomal protein C-terminal domain-containing protein</fullName>
    </recommendedName>
</protein>
<dbReference type="FunFam" id="3.30.505.50:FF:000003">
    <property type="entry name" value="ribosome-binding factor PSRP1, chloroplastic"/>
    <property type="match status" value="1"/>
</dbReference>
<dbReference type="FunFam" id="3.30.160.100:FF:000006">
    <property type="entry name" value="Ribosome-binding factor PSRP1, chloroplastic"/>
    <property type="match status" value="1"/>
</dbReference>
<evidence type="ECO:0000259" key="2">
    <source>
        <dbReference type="Pfam" id="PF16321"/>
    </source>
</evidence>
<dbReference type="Gramene" id="ESQ31991">
    <property type="protein sequence ID" value="ESQ31991"/>
    <property type="gene ID" value="EUTSA_v10004495mg"/>
</dbReference>
<dbReference type="CDD" id="cd00552">
    <property type="entry name" value="RaiA"/>
    <property type="match status" value="1"/>
</dbReference>
<keyword evidence="4" id="KW-1185">Reference proteome</keyword>
<name>V4MKS5_EUTSA</name>
<dbReference type="GO" id="GO:0022627">
    <property type="term" value="C:cytosolic small ribosomal subunit"/>
    <property type="evidence" value="ECO:0007669"/>
    <property type="project" value="TreeGrafter"/>
</dbReference>
<proteinExistence type="inferred from homology"/>
<dbReference type="OMA" id="TVFTKKH"/>
<dbReference type="GO" id="GO:0003729">
    <property type="term" value="F:mRNA binding"/>
    <property type="evidence" value="ECO:0007669"/>
    <property type="project" value="EnsemblPlants"/>
</dbReference>
<dbReference type="eggNOG" id="ENOG502QQ0F">
    <property type="taxonomic scope" value="Eukaryota"/>
</dbReference>
<dbReference type="OrthoDB" id="10253151at2759"/>
<dbReference type="Pfam" id="PF16321">
    <property type="entry name" value="Ribosom_S30AE_C"/>
    <property type="match status" value="1"/>
</dbReference>
<dbReference type="InterPro" id="IPR032528">
    <property type="entry name" value="Ribosom_S30AE_C"/>
</dbReference>
<gene>
    <name evidence="3" type="ORF">EUTSA_v10004495mg</name>
</gene>
<evidence type="ECO:0000313" key="3">
    <source>
        <dbReference type="EMBL" id="ESQ31991.1"/>
    </source>
</evidence>
<dbReference type="InterPro" id="IPR038416">
    <property type="entry name" value="Ribosom_S30AE_C_sf"/>
</dbReference>
<dbReference type="GO" id="GO:0045900">
    <property type="term" value="P:negative regulation of translational elongation"/>
    <property type="evidence" value="ECO:0007669"/>
    <property type="project" value="TreeGrafter"/>
</dbReference>
<dbReference type="Gene3D" id="3.30.160.100">
    <property type="entry name" value="Ribosome hibernation promotion factor-like"/>
    <property type="match status" value="1"/>
</dbReference>
<dbReference type="GO" id="GO:0043024">
    <property type="term" value="F:ribosomal small subunit binding"/>
    <property type="evidence" value="ECO:0007669"/>
    <property type="project" value="TreeGrafter"/>
</dbReference>
<sequence>MSAFLSIFHLIQIFPSKHFPLPETRVFTLHFTIKKNLSNPMATLLGFSQTKFHHCSVSISSPPCSSSSTAVSMVSSSRTESNTLRSGFLGRVAYDDRRQVGSGSCKLGRRRSLAVKMSWDGPLASVKLIIQGKNLELSEPIKQHVEEKVGKSVQKHSHLVREVDVRLSVRGGEFGKGPRIRRCEVTLFTKKHGVVRAEEDAETVYDCIDLVSTIIQRKLRKIKEKDSDHGRHMKGFNRLKVREPVIEPVVEDVEDVTDSSPGEVEDEDDLIKEIVRTKYFEMPPLTVSEAVEQLELVAHDFYGFQNEETGEINIVYKRREGGYGLIIPKKDGKAEKVEPLSTEQLNEHSFAE</sequence>
<dbReference type="Gene3D" id="3.30.505.50">
    <property type="entry name" value="Sigma 54 modulation/S30EA ribosomal protein, C-terminal domain"/>
    <property type="match status" value="1"/>
</dbReference>
<dbReference type="InterPro" id="IPR003489">
    <property type="entry name" value="RHF/RaiA"/>
</dbReference>
<dbReference type="InterPro" id="IPR034694">
    <property type="entry name" value="HPF_long/plastid"/>
</dbReference>
<dbReference type="InterPro" id="IPR036567">
    <property type="entry name" value="RHF-like"/>
</dbReference>
<reference evidence="3 4" key="1">
    <citation type="journal article" date="2013" name="Front. Plant Sci.">
        <title>The Reference Genome of the Halophytic Plant Eutrema salsugineum.</title>
        <authorList>
            <person name="Yang R."/>
            <person name="Jarvis D.E."/>
            <person name="Chen H."/>
            <person name="Beilstein M.A."/>
            <person name="Grimwood J."/>
            <person name="Jenkins J."/>
            <person name="Shu S."/>
            <person name="Prochnik S."/>
            <person name="Xin M."/>
            <person name="Ma C."/>
            <person name="Schmutz J."/>
            <person name="Wing R.A."/>
            <person name="Mitchell-Olds T."/>
            <person name="Schumaker K.S."/>
            <person name="Wang X."/>
        </authorList>
    </citation>
    <scope>NUCLEOTIDE SEQUENCE [LARGE SCALE GENOMIC DNA]</scope>
</reference>
<dbReference type="Proteomes" id="UP000030689">
    <property type="component" value="Unassembled WGS sequence"/>
</dbReference>
<feature type="domain" description="Sigma 54 modulation/S30EA ribosomal protein C-terminal" evidence="2">
    <location>
        <begin position="272"/>
        <end position="325"/>
    </location>
</feature>
<dbReference type="KEGG" id="eus:EUTSA_v10004495mg"/>
<dbReference type="NCBIfam" id="TIGR00741">
    <property type="entry name" value="yfiA"/>
    <property type="match status" value="1"/>
</dbReference>
<dbReference type="Pfam" id="PF02482">
    <property type="entry name" value="Ribosomal_S30AE"/>
    <property type="match status" value="1"/>
</dbReference>
<evidence type="ECO:0000256" key="1">
    <source>
        <dbReference type="ARBA" id="ARBA00022845"/>
    </source>
</evidence>
<dbReference type="InterPro" id="IPR050574">
    <property type="entry name" value="HPF/YfiA_ribosome-assoc"/>
</dbReference>
<evidence type="ECO:0000313" key="4">
    <source>
        <dbReference type="Proteomes" id="UP000030689"/>
    </source>
</evidence>
<dbReference type="HAMAP" id="MF_00839">
    <property type="entry name" value="HPF"/>
    <property type="match status" value="1"/>
</dbReference>
<dbReference type="SUPFAM" id="SSF69754">
    <property type="entry name" value="Ribosome binding protein Y (YfiA homologue)"/>
    <property type="match status" value="1"/>
</dbReference>